<evidence type="ECO:0000313" key="2">
    <source>
        <dbReference type="Proteomes" id="UP001235939"/>
    </source>
</evidence>
<evidence type="ECO:0008006" key="3">
    <source>
        <dbReference type="Google" id="ProtNLM"/>
    </source>
</evidence>
<keyword evidence="2" id="KW-1185">Reference proteome</keyword>
<dbReference type="Proteomes" id="UP001235939">
    <property type="component" value="Chromosome 12"/>
</dbReference>
<dbReference type="EMBL" id="CP092874">
    <property type="protein sequence ID" value="UYV74538.1"/>
    <property type="molecule type" value="Genomic_DNA"/>
</dbReference>
<organism evidence="1 2">
    <name type="scientific">Cordylochernes scorpioides</name>
    <dbReference type="NCBI Taxonomy" id="51811"/>
    <lineage>
        <taxon>Eukaryota</taxon>
        <taxon>Metazoa</taxon>
        <taxon>Ecdysozoa</taxon>
        <taxon>Arthropoda</taxon>
        <taxon>Chelicerata</taxon>
        <taxon>Arachnida</taxon>
        <taxon>Pseudoscorpiones</taxon>
        <taxon>Cheliferoidea</taxon>
        <taxon>Chernetidae</taxon>
        <taxon>Cordylochernes</taxon>
    </lineage>
</organism>
<dbReference type="Gene3D" id="3.30.420.10">
    <property type="entry name" value="Ribonuclease H-like superfamily/Ribonuclease H"/>
    <property type="match status" value="1"/>
</dbReference>
<evidence type="ECO:0000313" key="1">
    <source>
        <dbReference type="EMBL" id="UYV74538.1"/>
    </source>
</evidence>
<accession>A0ABY6L082</accession>
<dbReference type="InterPro" id="IPR036397">
    <property type="entry name" value="RNaseH_sf"/>
</dbReference>
<reference evidence="1 2" key="1">
    <citation type="submission" date="2022-01" db="EMBL/GenBank/DDBJ databases">
        <title>A chromosomal length assembly of Cordylochernes scorpioides.</title>
        <authorList>
            <person name="Zeh D."/>
            <person name="Zeh J."/>
        </authorList>
    </citation>
    <scope>NUCLEOTIDE SEQUENCE [LARGE SCALE GENOMIC DNA]</scope>
    <source>
        <strain evidence="1">IN4F17</strain>
        <tissue evidence="1">Whole Body</tissue>
    </source>
</reference>
<sequence length="107" mass="12717">MPRLFTKDMKEKRRNACKELLKRYEIQGERSFDRMTSQSKGCILENYLPKGQTVNSIVYYEILEKKLKSRIRSKKRGLLKNGDCLQHDNAWPHVDNLTIENINKLNF</sequence>
<proteinExistence type="predicted"/>
<protein>
    <recommendedName>
        <fullName evidence="3">Transposase</fullName>
    </recommendedName>
</protein>
<name>A0ABY6L082_9ARAC</name>
<gene>
    <name evidence="1" type="ORF">LAZ67_12000054</name>
</gene>